<gene>
    <name evidence="2" type="ORF">KGQ19_47965</name>
</gene>
<evidence type="ECO:0000313" key="2">
    <source>
        <dbReference type="EMBL" id="MBS2554617.1"/>
    </source>
</evidence>
<name>A0ABS5L8E7_9ACTN</name>
<feature type="non-terminal residue" evidence="2">
    <location>
        <position position="1"/>
    </location>
</feature>
<protein>
    <recommendedName>
        <fullName evidence="4">Fibronectin type-III domain-containing protein</fullName>
    </recommendedName>
</protein>
<dbReference type="InterPro" id="IPR013783">
    <property type="entry name" value="Ig-like_fold"/>
</dbReference>
<sequence>SPGSHSTGKTPSPSGAISTTQNQPSATGSASNGAPGSAAGSKTTSRGAPPPPHTTTTPPKPPTSNPPPSNVAPAAPTGAAVSVNWATDNPNDYATTFTWAPVNGATSYDVHYTFTDGNGHQKYDQIYNTTGTSFRGPNEFSDPSSLACFQVRAVNAYGTSAWDSGSPHCA</sequence>
<evidence type="ECO:0000313" key="3">
    <source>
        <dbReference type="Proteomes" id="UP000730482"/>
    </source>
</evidence>
<dbReference type="Proteomes" id="UP000730482">
    <property type="component" value="Unassembled WGS sequence"/>
</dbReference>
<dbReference type="EMBL" id="JAAFYZ010000417">
    <property type="protein sequence ID" value="MBS2554617.1"/>
    <property type="molecule type" value="Genomic_DNA"/>
</dbReference>
<evidence type="ECO:0008006" key="4">
    <source>
        <dbReference type="Google" id="ProtNLM"/>
    </source>
</evidence>
<reference evidence="2 3" key="1">
    <citation type="submission" date="2020-02" db="EMBL/GenBank/DDBJ databases">
        <title>Acidophilic actinobacteria isolated from forest soil.</title>
        <authorList>
            <person name="Golinska P."/>
        </authorList>
    </citation>
    <scope>NUCLEOTIDE SEQUENCE [LARGE SCALE GENOMIC DNA]</scope>
    <source>
        <strain evidence="2 3">NL8</strain>
    </source>
</reference>
<dbReference type="Gene3D" id="2.60.40.10">
    <property type="entry name" value="Immunoglobulins"/>
    <property type="match status" value="1"/>
</dbReference>
<organism evidence="2 3">
    <name type="scientific">Catenulispora pinistramenti</name>
    <dbReference type="NCBI Taxonomy" id="2705254"/>
    <lineage>
        <taxon>Bacteria</taxon>
        <taxon>Bacillati</taxon>
        <taxon>Actinomycetota</taxon>
        <taxon>Actinomycetes</taxon>
        <taxon>Catenulisporales</taxon>
        <taxon>Catenulisporaceae</taxon>
        <taxon>Catenulispora</taxon>
    </lineage>
</organism>
<dbReference type="InterPro" id="IPR036116">
    <property type="entry name" value="FN3_sf"/>
</dbReference>
<keyword evidence="3" id="KW-1185">Reference proteome</keyword>
<comment type="caution">
    <text evidence="2">The sequence shown here is derived from an EMBL/GenBank/DDBJ whole genome shotgun (WGS) entry which is preliminary data.</text>
</comment>
<proteinExistence type="predicted"/>
<accession>A0ABS5L8E7</accession>
<dbReference type="SUPFAM" id="SSF49265">
    <property type="entry name" value="Fibronectin type III"/>
    <property type="match status" value="1"/>
</dbReference>
<feature type="compositionally biased region" description="Pro residues" evidence="1">
    <location>
        <begin position="48"/>
        <end position="70"/>
    </location>
</feature>
<evidence type="ECO:0000256" key="1">
    <source>
        <dbReference type="SAM" id="MobiDB-lite"/>
    </source>
</evidence>
<feature type="compositionally biased region" description="Low complexity" evidence="1">
    <location>
        <begin position="25"/>
        <end position="41"/>
    </location>
</feature>
<feature type="region of interest" description="Disordered" evidence="1">
    <location>
        <begin position="1"/>
        <end position="78"/>
    </location>
</feature>
<feature type="compositionally biased region" description="Polar residues" evidence="1">
    <location>
        <begin position="1"/>
        <end position="24"/>
    </location>
</feature>